<sequence length="185" mass="20175">MRYVWITFISLTLVLLGLIGWRHSQPIHAPVATQAATDLPVQMTALVLPRPVSQADSIITFALRQLGSPYTYAGSTPHGGFDCSGFVMYVYGHFDIAMPHSTAQLINVGREVPRQQARKGDIVVFTGTAATSTIPGHAGIVISNPGEPIRFVHASSARRDSGVKISEVAGTDYERRFMSVRRVIR</sequence>
<proteinExistence type="inferred from homology"/>
<dbReference type="InterPro" id="IPR038765">
    <property type="entry name" value="Papain-like_cys_pep_sf"/>
</dbReference>
<keyword evidence="7" id="KW-1185">Reference proteome</keyword>
<dbReference type="InterPro" id="IPR051202">
    <property type="entry name" value="Peptidase_C40"/>
</dbReference>
<evidence type="ECO:0000256" key="2">
    <source>
        <dbReference type="ARBA" id="ARBA00022670"/>
    </source>
</evidence>
<evidence type="ECO:0000259" key="5">
    <source>
        <dbReference type="PROSITE" id="PS51935"/>
    </source>
</evidence>
<gene>
    <name evidence="6" type="ORF">GCM10011383_21230</name>
</gene>
<evidence type="ECO:0000256" key="1">
    <source>
        <dbReference type="ARBA" id="ARBA00007074"/>
    </source>
</evidence>
<keyword evidence="2" id="KW-0645">Protease</keyword>
<reference evidence="7" key="1">
    <citation type="journal article" date="2019" name="Int. J. Syst. Evol. Microbiol.">
        <title>The Global Catalogue of Microorganisms (GCM) 10K type strain sequencing project: providing services to taxonomists for standard genome sequencing and annotation.</title>
        <authorList>
            <consortium name="The Broad Institute Genomics Platform"/>
            <consortium name="The Broad Institute Genome Sequencing Center for Infectious Disease"/>
            <person name="Wu L."/>
            <person name="Ma J."/>
        </authorList>
    </citation>
    <scope>NUCLEOTIDE SEQUENCE [LARGE SCALE GENOMIC DNA]</scope>
    <source>
        <strain evidence="7">CGMCC 1.15197</strain>
    </source>
</reference>
<comment type="caution">
    <text evidence="6">The sequence shown here is derived from an EMBL/GenBank/DDBJ whole genome shotgun (WGS) entry which is preliminary data.</text>
</comment>
<name>A0ABQ1U7B5_9BACT</name>
<dbReference type="PANTHER" id="PTHR47053">
    <property type="entry name" value="MUREIN DD-ENDOPEPTIDASE MEPH-RELATED"/>
    <property type="match status" value="1"/>
</dbReference>
<dbReference type="Proteomes" id="UP000632273">
    <property type="component" value="Unassembled WGS sequence"/>
</dbReference>
<dbReference type="Gene3D" id="3.90.1720.10">
    <property type="entry name" value="endopeptidase domain like (from Nostoc punctiforme)"/>
    <property type="match status" value="1"/>
</dbReference>
<comment type="similarity">
    <text evidence="1">Belongs to the peptidase C40 family.</text>
</comment>
<accession>A0ABQ1U7B5</accession>
<evidence type="ECO:0000256" key="4">
    <source>
        <dbReference type="ARBA" id="ARBA00022807"/>
    </source>
</evidence>
<feature type="domain" description="NlpC/P60" evidence="5">
    <location>
        <begin position="52"/>
        <end position="184"/>
    </location>
</feature>
<organism evidence="6 7">
    <name type="scientific">Hymenobacter cavernae</name>
    <dbReference type="NCBI Taxonomy" id="2044852"/>
    <lineage>
        <taxon>Bacteria</taxon>
        <taxon>Pseudomonadati</taxon>
        <taxon>Bacteroidota</taxon>
        <taxon>Cytophagia</taxon>
        <taxon>Cytophagales</taxon>
        <taxon>Hymenobacteraceae</taxon>
        <taxon>Hymenobacter</taxon>
    </lineage>
</organism>
<dbReference type="InterPro" id="IPR000064">
    <property type="entry name" value="NLP_P60_dom"/>
</dbReference>
<keyword evidence="4" id="KW-0788">Thiol protease</keyword>
<evidence type="ECO:0000256" key="3">
    <source>
        <dbReference type="ARBA" id="ARBA00022801"/>
    </source>
</evidence>
<evidence type="ECO:0000313" key="6">
    <source>
        <dbReference type="EMBL" id="GGF09777.1"/>
    </source>
</evidence>
<dbReference type="EMBL" id="BMHT01000003">
    <property type="protein sequence ID" value="GGF09777.1"/>
    <property type="molecule type" value="Genomic_DNA"/>
</dbReference>
<dbReference type="Pfam" id="PF00877">
    <property type="entry name" value="NLPC_P60"/>
    <property type="match status" value="1"/>
</dbReference>
<dbReference type="PANTHER" id="PTHR47053:SF1">
    <property type="entry name" value="MUREIN DD-ENDOPEPTIDASE MEPH-RELATED"/>
    <property type="match status" value="1"/>
</dbReference>
<evidence type="ECO:0000313" key="7">
    <source>
        <dbReference type="Proteomes" id="UP000632273"/>
    </source>
</evidence>
<dbReference type="PROSITE" id="PS51935">
    <property type="entry name" value="NLPC_P60"/>
    <property type="match status" value="1"/>
</dbReference>
<dbReference type="RefSeq" id="WP_188813861.1">
    <property type="nucleotide sequence ID" value="NZ_BMHT01000003.1"/>
</dbReference>
<keyword evidence="3" id="KW-0378">Hydrolase</keyword>
<protein>
    <recommendedName>
        <fullName evidence="5">NlpC/P60 domain-containing protein</fullName>
    </recommendedName>
</protein>
<dbReference type="SUPFAM" id="SSF54001">
    <property type="entry name" value="Cysteine proteinases"/>
    <property type="match status" value="1"/>
</dbReference>